<dbReference type="InterPro" id="IPR037873">
    <property type="entry name" value="BamE-like"/>
</dbReference>
<accession>A0ABT6H5K2</accession>
<dbReference type="PROSITE" id="PS51257">
    <property type="entry name" value="PROKAR_LIPOPROTEIN"/>
    <property type="match status" value="1"/>
</dbReference>
<comment type="caution">
    <text evidence="3">The sequence shown here is derived from an EMBL/GenBank/DDBJ whole genome shotgun (WGS) entry which is preliminary data.</text>
</comment>
<gene>
    <name evidence="3" type="ORF">P6P90_08790</name>
</gene>
<dbReference type="Proteomes" id="UP001218246">
    <property type="component" value="Unassembled WGS sequence"/>
</dbReference>
<organism evidence="3 4">
    <name type="scientific">Ectobacillus antri</name>
    <dbReference type="NCBI Taxonomy" id="2486280"/>
    <lineage>
        <taxon>Bacteria</taxon>
        <taxon>Bacillati</taxon>
        <taxon>Bacillota</taxon>
        <taxon>Bacilli</taxon>
        <taxon>Bacillales</taxon>
        <taxon>Bacillaceae</taxon>
        <taxon>Ectobacillus</taxon>
    </lineage>
</organism>
<protein>
    <recommendedName>
        <fullName evidence="5">DUF3862 domain-containing protein</fullName>
    </recommendedName>
</protein>
<reference evidence="3 4" key="1">
    <citation type="submission" date="2023-04" db="EMBL/GenBank/DDBJ databases">
        <title>Ectobacillus antri isolated from activated sludge.</title>
        <authorList>
            <person name="Yan P."/>
            <person name="Liu X."/>
        </authorList>
    </citation>
    <scope>NUCLEOTIDE SEQUENCE [LARGE SCALE GENOMIC DNA]</scope>
    <source>
        <strain evidence="3 4">C18H</strain>
    </source>
</reference>
<dbReference type="EMBL" id="JARULN010000006">
    <property type="protein sequence ID" value="MDG5754068.1"/>
    <property type="molecule type" value="Genomic_DNA"/>
</dbReference>
<feature type="signal peptide" evidence="2">
    <location>
        <begin position="1"/>
        <end position="24"/>
    </location>
</feature>
<dbReference type="RefSeq" id="WP_278018157.1">
    <property type="nucleotide sequence ID" value="NZ_JARRRY010000005.1"/>
</dbReference>
<evidence type="ECO:0000256" key="2">
    <source>
        <dbReference type="SAM" id="SignalP"/>
    </source>
</evidence>
<evidence type="ECO:0000313" key="4">
    <source>
        <dbReference type="Proteomes" id="UP001218246"/>
    </source>
</evidence>
<evidence type="ECO:0008006" key="5">
    <source>
        <dbReference type="Google" id="ProtNLM"/>
    </source>
</evidence>
<keyword evidence="1 2" id="KW-0732">Signal</keyword>
<name>A0ABT6H5K2_9BACI</name>
<dbReference type="Gene3D" id="3.30.1450.10">
    <property type="match status" value="1"/>
</dbReference>
<keyword evidence="4" id="KW-1185">Reference proteome</keyword>
<evidence type="ECO:0000256" key="1">
    <source>
        <dbReference type="ARBA" id="ARBA00022729"/>
    </source>
</evidence>
<evidence type="ECO:0000313" key="3">
    <source>
        <dbReference type="EMBL" id="MDG5754068.1"/>
    </source>
</evidence>
<proteinExistence type="predicted"/>
<feature type="chain" id="PRO_5046037812" description="DUF3862 domain-containing protein" evidence="2">
    <location>
        <begin position="25"/>
        <end position="238"/>
    </location>
</feature>
<sequence length="238" mass="26634">MRKIISIIYSLTAISCLFLTGCTADIQTTRPETTTKQVTTAELDTITFNQGTFSNLPRLLMFMDRVQKRINDRITIAFVHKDNKQTRTLSYDGTHVSLTNPKNKKETLLCESFVLHEEKGTASFQLKNCGGESSIDILPVSPFALADAKRELGWETNTNTATYVYASQAWQITKQTTYLQAVDILGSEGTLVEKSGTKGTDGYVAIYKWAGEKPDSFVRITFINNIARSIEIHDLTDE</sequence>